<evidence type="ECO:0000256" key="4">
    <source>
        <dbReference type="SAM" id="MobiDB-lite"/>
    </source>
</evidence>
<evidence type="ECO:0000313" key="7">
    <source>
        <dbReference type="EMBL" id="KAL0581624.1"/>
    </source>
</evidence>
<dbReference type="Gene3D" id="1.10.10.580">
    <property type="entry name" value="Structural maintenance of chromosome 1. Chain E"/>
    <property type="match status" value="1"/>
</dbReference>
<feature type="region of interest" description="Disordered" evidence="4">
    <location>
        <begin position="303"/>
        <end position="404"/>
    </location>
</feature>
<feature type="domain" description="Rad21/Rec8-like protein N-terminal" evidence="6">
    <location>
        <begin position="1"/>
        <end position="101"/>
    </location>
</feature>
<organism evidence="7 8">
    <name type="scientific">Marasmius crinis-equi</name>
    <dbReference type="NCBI Taxonomy" id="585013"/>
    <lineage>
        <taxon>Eukaryota</taxon>
        <taxon>Fungi</taxon>
        <taxon>Dikarya</taxon>
        <taxon>Basidiomycota</taxon>
        <taxon>Agaricomycotina</taxon>
        <taxon>Agaricomycetes</taxon>
        <taxon>Agaricomycetidae</taxon>
        <taxon>Agaricales</taxon>
        <taxon>Marasmiineae</taxon>
        <taxon>Marasmiaceae</taxon>
        <taxon>Marasmius</taxon>
    </lineage>
</organism>
<evidence type="ECO:0000256" key="2">
    <source>
        <dbReference type="ARBA" id="ARBA00009870"/>
    </source>
</evidence>
<feature type="region of interest" description="Disordered" evidence="4">
    <location>
        <begin position="560"/>
        <end position="581"/>
    </location>
</feature>
<keyword evidence="8" id="KW-1185">Reference proteome</keyword>
<keyword evidence="3" id="KW-0539">Nucleus</keyword>
<protein>
    <submittedName>
        <fullName evidence="7">R8 protein</fullName>
    </submittedName>
</protein>
<dbReference type="PANTHER" id="PTHR12585">
    <property type="entry name" value="SCC1 / RAD21 FAMILY MEMBER"/>
    <property type="match status" value="1"/>
</dbReference>
<evidence type="ECO:0000256" key="1">
    <source>
        <dbReference type="ARBA" id="ARBA00004123"/>
    </source>
</evidence>
<evidence type="ECO:0000259" key="5">
    <source>
        <dbReference type="Pfam" id="PF04824"/>
    </source>
</evidence>
<comment type="similarity">
    <text evidence="2">Belongs to the rad21 family.</text>
</comment>
<dbReference type="EMBL" id="JBAHYK010000007">
    <property type="protein sequence ID" value="KAL0581624.1"/>
    <property type="molecule type" value="Genomic_DNA"/>
</dbReference>
<evidence type="ECO:0000256" key="3">
    <source>
        <dbReference type="ARBA" id="ARBA00023242"/>
    </source>
</evidence>
<dbReference type="InterPro" id="IPR006909">
    <property type="entry name" value="Rad21/Rec8_C_eu"/>
</dbReference>
<dbReference type="Pfam" id="PF04824">
    <property type="entry name" value="Rad21_Rec8"/>
    <property type="match status" value="1"/>
</dbReference>
<dbReference type="Pfam" id="PF04825">
    <property type="entry name" value="Rad21_Rec8_N"/>
    <property type="match status" value="1"/>
</dbReference>
<reference evidence="7 8" key="1">
    <citation type="submission" date="2024-02" db="EMBL/GenBank/DDBJ databases">
        <title>A draft genome for the cacao thread blight pathogen Marasmius crinis-equi.</title>
        <authorList>
            <person name="Cohen S.P."/>
            <person name="Baruah I.K."/>
            <person name="Amoako-Attah I."/>
            <person name="Bukari Y."/>
            <person name="Meinhardt L.W."/>
            <person name="Bailey B.A."/>
        </authorList>
    </citation>
    <scope>NUCLEOTIDE SEQUENCE [LARGE SCALE GENOMIC DNA]</scope>
    <source>
        <strain evidence="7 8">GH-76</strain>
    </source>
</reference>
<evidence type="ECO:0000313" key="8">
    <source>
        <dbReference type="Proteomes" id="UP001465976"/>
    </source>
</evidence>
<feature type="domain" description="Rad21/Rec8-like protein C-terminal eukaryotic" evidence="5">
    <location>
        <begin position="737"/>
        <end position="776"/>
    </location>
</feature>
<accession>A0ABR3G1A3</accession>
<feature type="region of interest" description="Disordered" evidence="4">
    <location>
        <begin position="153"/>
        <end position="188"/>
    </location>
</feature>
<dbReference type="SUPFAM" id="SSF46785">
    <property type="entry name" value="Winged helix' DNA-binding domain"/>
    <property type="match status" value="1"/>
</dbReference>
<gene>
    <name evidence="7" type="primary">rec8</name>
    <name evidence="7" type="ORF">V5O48_000440</name>
</gene>
<sequence>MFFSQELLARRDSGFGLLWLAATLGSKSTFKKLPKRSVLSADISELCELIAQPEEPLALRLSSNLMIGVARVYKVKQELFLTDVTNCVTSLKKVVQDLQTTAAKERALQMAQPTVRLSALTLSTGPDSVFFTDFDAMVDNWDKHLNIHEAQDAVDEDADDQDFNPRSQKNKNKRKPNSNRDSQQAEDVRADACTLKEHHDHLMSASFDLSFQGNPEGGGIDPSSSQIDPAFPLDDNFFQMSDGLGLGLDDGLADELARELGDGWGASLVEELPRDMNVDVDMNPPQLPSDDFAMGGAAGADEFLLHDDPFPDQLGSPAPLVPRTPIKTTSRNRKENATPRLQSRLATPRASVAPPSPANSFSRQFLSQDEEFQEPAPAPFTDITSQLVNDNKEKENRPPTKKNKRTRLLLDARTELTDEELKIARAKYLEEQRNQRRELDNKKIEKDSGRVVEELIWGVPAGIEAPALIDLWQENFKVQVEARTGAFHIHLDGAEARQPPKKRRKLQTIEEAPEEVNEPPPIENDLQNDFIDGGFGGDLGYYQDEPNLADIDIDIDPSRLRSSEEPGQARNISISRPPSVGPEFSFDLGSNEKLGSQRSSLFPWDNAGADISSSVGGAGGGSDRVVFERAEVRLRGSSVSRREGSLPLSQNGSISGIRGISPGDFGRSSQIIGEDFTLRDEVEEPANHQNSDTQRSDLNLVTLERNSFNFLEYVKMQQKAMRGGPDGISFDTIVPKTASTRHVAAAAFYHCLVLATKDLVHVSQAEPYGPISVNTNMNASL</sequence>
<comment type="caution">
    <text evidence="7">The sequence shown here is derived from an EMBL/GenBank/DDBJ whole genome shotgun (WGS) entry which is preliminary data.</text>
</comment>
<feature type="compositionally biased region" description="Basic residues" evidence="4">
    <location>
        <begin position="168"/>
        <end position="177"/>
    </location>
</feature>
<feature type="compositionally biased region" description="Acidic residues" evidence="4">
    <location>
        <begin position="153"/>
        <end position="162"/>
    </location>
</feature>
<name>A0ABR3G1A3_9AGAR</name>
<dbReference type="Proteomes" id="UP001465976">
    <property type="component" value="Unassembled WGS sequence"/>
</dbReference>
<dbReference type="PANTHER" id="PTHR12585:SF72">
    <property type="entry name" value="MEIOTIC RECOMBINATION PROTEIN REC8"/>
    <property type="match status" value="1"/>
</dbReference>
<evidence type="ECO:0000259" key="6">
    <source>
        <dbReference type="Pfam" id="PF04825"/>
    </source>
</evidence>
<proteinExistence type="inferred from homology"/>
<dbReference type="InterPro" id="IPR023093">
    <property type="entry name" value="ScpA-like_C"/>
</dbReference>
<dbReference type="InterPro" id="IPR006910">
    <property type="entry name" value="Rad21_Rec8_N"/>
</dbReference>
<dbReference type="InterPro" id="IPR039781">
    <property type="entry name" value="Rad21/Rec8-like"/>
</dbReference>
<dbReference type="InterPro" id="IPR036390">
    <property type="entry name" value="WH_DNA-bd_sf"/>
</dbReference>
<feature type="compositionally biased region" description="Polar residues" evidence="4">
    <location>
        <begin position="358"/>
        <end position="367"/>
    </location>
</feature>
<comment type="subcellular location">
    <subcellularLocation>
        <location evidence="1">Nucleus</location>
    </subcellularLocation>
</comment>